<name>A0A914Q1Z9_9BILA</name>
<proteinExistence type="predicted"/>
<protein>
    <submittedName>
        <fullName evidence="2">Uncharacterized protein</fullName>
    </submittedName>
</protein>
<reference evidence="2" key="1">
    <citation type="submission" date="2022-11" db="UniProtKB">
        <authorList>
            <consortium name="WormBaseParasite"/>
        </authorList>
    </citation>
    <scope>IDENTIFICATION</scope>
</reference>
<keyword evidence="1" id="KW-1185">Reference proteome</keyword>
<dbReference type="AlphaFoldDB" id="A0A914Q1Z9"/>
<dbReference type="WBParaSite" id="PDA_v2.g25227.t1">
    <property type="protein sequence ID" value="PDA_v2.g25227.t1"/>
    <property type="gene ID" value="PDA_v2.g25227"/>
</dbReference>
<evidence type="ECO:0000313" key="2">
    <source>
        <dbReference type="WBParaSite" id="PDA_v2.g25227.t1"/>
    </source>
</evidence>
<dbReference type="Proteomes" id="UP000887578">
    <property type="component" value="Unplaced"/>
</dbReference>
<organism evidence="1 2">
    <name type="scientific">Panagrolaimus davidi</name>
    <dbReference type="NCBI Taxonomy" id="227884"/>
    <lineage>
        <taxon>Eukaryota</taxon>
        <taxon>Metazoa</taxon>
        <taxon>Ecdysozoa</taxon>
        <taxon>Nematoda</taxon>
        <taxon>Chromadorea</taxon>
        <taxon>Rhabditida</taxon>
        <taxon>Tylenchina</taxon>
        <taxon>Panagrolaimomorpha</taxon>
        <taxon>Panagrolaimoidea</taxon>
        <taxon>Panagrolaimidae</taxon>
        <taxon>Panagrolaimus</taxon>
    </lineage>
</organism>
<sequence length="977" mass="115829">MSENSEKHRRKYGIHLIASNGDHNFEYNGFCKITINHVQSMLFVEPINEEFKLISAMFKWKFCAQKNILFVFAENDFQDFILVFNNEIKCKKVYDLIYQKRANDAITNGELYQRILFPMLNQIIENKFSNAVISELLLKWINKLDGQNKEAYFQMMKDANIYHIIFPFGESAGKNHMNDETNIHVQRKRKFSKIGTNDNSDGESLCSDKKKCVKRQKWDNFIKSNCKFKMVNINGTPRLLRRLLIFSSNDEKFCYEFRQHQHKPNIFYCIECEKMGIFFRAKMDQSGELQIQNKKHVCKKLQYSTEKYFDIRKIRKPNYEFLENCNTNSGKVLIIFNPKDQSQCYDFRWKSRTKSFCCISCDVEAKIMNTSKENEYVEILRLTHQCKYRPYNREQYFKFNNFVLVPDYEIRTQMVKGKETKILFIFIENDKTKCYNFQYCSRDKKFICKECSKQKVRVTAKLRQNSDGENYLFLAKIQHVCEMVKYTPQKDDEIIIRHPNFKIMEETCDGVTKLFVFDSQDKNLCYIFSPAQKNCNRYICLGCRALVKRSKKTKEKLNGIVYLSLIKDKNGEYFIQMKNQKHSCQPRKYELKIADNYFYYQKKSSQKSVNVAISLPTDSTLCYPFSHSKSSNNFCCLNCDRLEKHCSMQSPKMDENGKEYFIHDPSKHVCKPVKICTFEAPKFKRVERKDIAFEGKAKTKSLKIDKSRILKLPNFEFRPGKNGNPEGTLVIFDSKDKSMIYEYYYETIKEIFICSNCKKKNRHVTAKIHVDEKNGEKFIEISKSEHICESKKDEFPARIIRHSNFMIVDRENKTNPAKAIVFTSNEKELCYELCYLSSLFQCIQCRKLKKCVDVKLYTKENGEKYLLKLKNDHICEPKKYDAQNFEKQKIVPKSMFELYKNKYGAANKKLVVFTSEKKDLIYVYSLSENRYCCLECRRLNKYVTAKLIGENEDKYLGLSKAEHICKPKKYNPKNFKK</sequence>
<accession>A0A914Q1Z9</accession>
<evidence type="ECO:0000313" key="1">
    <source>
        <dbReference type="Proteomes" id="UP000887578"/>
    </source>
</evidence>